<reference evidence="2" key="2">
    <citation type="submission" date="2015-06" db="UniProtKB">
        <authorList>
            <consortium name="EnsemblProtists"/>
        </authorList>
    </citation>
    <scope>IDENTIFICATION</scope>
    <source>
        <strain evidence="2">Pr102</strain>
    </source>
</reference>
<feature type="region of interest" description="Disordered" evidence="1">
    <location>
        <begin position="127"/>
        <end position="206"/>
    </location>
</feature>
<dbReference type="Proteomes" id="UP000005238">
    <property type="component" value="Unassembled WGS sequence"/>
</dbReference>
<evidence type="ECO:0000313" key="3">
    <source>
        <dbReference type="Proteomes" id="UP000005238"/>
    </source>
</evidence>
<dbReference type="eggNOG" id="ENOG502QZSZ">
    <property type="taxonomic scope" value="Eukaryota"/>
</dbReference>
<evidence type="ECO:0000313" key="2">
    <source>
        <dbReference type="EnsemblProtists" id="Phyra86854"/>
    </source>
</evidence>
<sequence>MDGKPVMKRGAWFGVHQNQLLQLKTEDFAGVVATPLSGSQKRQRTPIRVTHQLEQRNDWVTVRGVQKRRQRSCKVCALLRVDAKKSFSTTFCKRCSLDDAKLWFCNKIRYDGGALVTRTVIPARPASVDQDDVDMADSESAGAQDAETASQPRHSQARSTVKYGGSGSAPSESSLSARAPARSTRTKSSCTSRSRRSDSHSPTSSGAAQVALNVMRQHQEAVAQLKEQQEAFHDRQYKAQLEMQRNMDRQLQGAAFEIRSLNERTTRAEEARHAAEQALLRIEEARVEAERRAQAAEESLTRPTPKTEEAAPESHEEGAARLEEIIRLERQHLQAENAEQLRREQDLVQHNL</sequence>
<proteinExistence type="predicted"/>
<evidence type="ECO:0000256" key="1">
    <source>
        <dbReference type="SAM" id="MobiDB-lite"/>
    </source>
</evidence>
<dbReference type="HOGENOM" id="CLU_788653_0_0_1"/>
<feature type="compositionally biased region" description="Polar residues" evidence="1">
    <location>
        <begin position="147"/>
        <end position="159"/>
    </location>
</feature>
<dbReference type="InParanoid" id="H3H7W7"/>
<reference evidence="3" key="1">
    <citation type="journal article" date="2006" name="Science">
        <title>Phytophthora genome sequences uncover evolutionary origins and mechanisms of pathogenesis.</title>
        <authorList>
            <person name="Tyler B.M."/>
            <person name="Tripathy S."/>
            <person name="Zhang X."/>
            <person name="Dehal P."/>
            <person name="Jiang R.H."/>
            <person name="Aerts A."/>
            <person name="Arredondo F.D."/>
            <person name="Baxter L."/>
            <person name="Bensasson D."/>
            <person name="Beynon J.L."/>
            <person name="Chapman J."/>
            <person name="Damasceno C.M."/>
            <person name="Dorrance A.E."/>
            <person name="Dou D."/>
            <person name="Dickerman A.W."/>
            <person name="Dubchak I.L."/>
            <person name="Garbelotto M."/>
            <person name="Gijzen M."/>
            <person name="Gordon S.G."/>
            <person name="Govers F."/>
            <person name="Grunwald N.J."/>
            <person name="Huang W."/>
            <person name="Ivors K.L."/>
            <person name="Jones R.W."/>
            <person name="Kamoun S."/>
            <person name="Krampis K."/>
            <person name="Lamour K.H."/>
            <person name="Lee M.K."/>
            <person name="McDonald W.H."/>
            <person name="Medina M."/>
            <person name="Meijer H.J."/>
            <person name="Nordberg E.K."/>
            <person name="Maclean D.J."/>
            <person name="Ospina-Giraldo M.D."/>
            <person name="Morris P.F."/>
            <person name="Phuntumart V."/>
            <person name="Putnam N.H."/>
            <person name="Rash S."/>
            <person name="Rose J.K."/>
            <person name="Sakihama Y."/>
            <person name="Salamov A.A."/>
            <person name="Savidor A."/>
            <person name="Scheuring C.F."/>
            <person name="Smith B.M."/>
            <person name="Sobral B.W."/>
            <person name="Terry A."/>
            <person name="Torto-Alalibo T.A."/>
            <person name="Win J."/>
            <person name="Xu Z."/>
            <person name="Zhang H."/>
            <person name="Grigoriev I.V."/>
            <person name="Rokhsar D.S."/>
            <person name="Boore J.L."/>
        </authorList>
    </citation>
    <scope>NUCLEOTIDE SEQUENCE [LARGE SCALE GENOMIC DNA]</scope>
    <source>
        <strain evidence="3">Pr102</strain>
    </source>
</reference>
<feature type="compositionally biased region" description="Low complexity" evidence="1">
    <location>
        <begin position="168"/>
        <end position="192"/>
    </location>
</feature>
<name>H3H7W7_PHYRM</name>
<accession>H3H7W7</accession>
<keyword evidence="3" id="KW-1185">Reference proteome</keyword>
<dbReference type="AlphaFoldDB" id="H3H7W7"/>
<feature type="region of interest" description="Disordered" evidence="1">
    <location>
        <begin position="290"/>
        <end position="323"/>
    </location>
</feature>
<feature type="compositionally biased region" description="Basic and acidic residues" evidence="1">
    <location>
        <begin position="305"/>
        <end position="323"/>
    </location>
</feature>
<dbReference type="EnsemblProtists" id="Phyra86854">
    <property type="protein sequence ID" value="Phyra86854"/>
    <property type="gene ID" value="Phyra86854"/>
</dbReference>
<protein>
    <submittedName>
        <fullName evidence="2">Uncharacterized protein</fullName>
    </submittedName>
</protein>
<dbReference type="EMBL" id="DS567218">
    <property type="status" value="NOT_ANNOTATED_CDS"/>
    <property type="molecule type" value="Genomic_DNA"/>
</dbReference>
<organism evidence="2 3">
    <name type="scientific">Phytophthora ramorum</name>
    <name type="common">Sudden oak death agent</name>
    <dbReference type="NCBI Taxonomy" id="164328"/>
    <lineage>
        <taxon>Eukaryota</taxon>
        <taxon>Sar</taxon>
        <taxon>Stramenopiles</taxon>
        <taxon>Oomycota</taxon>
        <taxon>Peronosporomycetes</taxon>
        <taxon>Peronosporales</taxon>
        <taxon>Peronosporaceae</taxon>
        <taxon>Phytophthora</taxon>
    </lineage>
</organism>